<evidence type="ECO:0000313" key="2">
    <source>
        <dbReference type="Proteomes" id="UP000317365"/>
    </source>
</evidence>
<evidence type="ECO:0000313" key="1">
    <source>
        <dbReference type="EMBL" id="QDL54438.1"/>
    </source>
</evidence>
<dbReference type="RefSeq" id="WP_142811362.1">
    <property type="nucleotide sequence ID" value="NZ_CP036282.1"/>
</dbReference>
<name>A0A515EP49_9BURK</name>
<organism evidence="1 2">
    <name type="scientific">Rhodoferax aquaticus</name>
    <dbReference type="NCBI Taxonomy" id="2527691"/>
    <lineage>
        <taxon>Bacteria</taxon>
        <taxon>Pseudomonadati</taxon>
        <taxon>Pseudomonadota</taxon>
        <taxon>Betaproteobacteria</taxon>
        <taxon>Burkholderiales</taxon>
        <taxon>Comamonadaceae</taxon>
        <taxon>Rhodoferax</taxon>
    </lineage>
</organism>
<dbReference type="KEGG" id="rhg:EXZ61_09840"/>
<gene>
    <name evidence="1" type="ORF">EXZ61_09840</name>
</gene>
<protein>
    <recommendedName>
        <fullName evidence="3">WbqC family protein</fullName>
    </recommendedName>
</protein>
<evidence type="ECO:0008006" key="3">
    <source>
        <dbReference type="Google" id="ProtNLM"/>
    </source>
</evidence>
<dbReference type="Pfam" id="PF08889">
    <property type="entry name" value="WbqC"/>
    <property type="match status" value="1"/>
</dbReference>
<dbReference type="AlphaFoldDB" id="A0A515EP49"/>
<reference evidence="2" key="1">
    <citation type="submission" date="2019-02" db="EMBL/GenBank/DDBJ databases">
        <title>Complete genome sequence of Rhodoferax sp. Gr-4.</title>
        <authorList>
            <person name="Jin L."/>
        </authorList>
    </citation>
    <scope>NUCLEOTIDE SEQUENCE [LARGE SCALE GENOMIC DNA]</scope>
    <source>
        <strain evidence="2">Gr-4</strain>
    </source>
</reference>
<accession>A0A515EP49</accession>
<dbReference type="InterPro" id="IPR014985">
    <property type="entry name" value="WbqC"/>
</dbReference>
<dbReference type="Proteomes" id="UP000317365">
    <property type="component" value="Chromosome"/>
</dbReference>
<keyword evidence="2" id="KW-1185">Reference proteome</keyword>
<dbReference type="EMBL" id="CP036282">
    <property type="protein sequence ID" value="QDL54438.1"/>
    <property type="molecule type" value="Genomic_DNA"/>
</dbReference>
<reference evidence="2" key="2">
    <citation type="journal article" date="2020" name="Int. J. Syst. Evol. Microbiol.">
        <title>Genomic insights into a novel species Rhodoferax aquaticus sp. nov., isolated from freshwater.</title>
        <authorList>
            <person name="Li T."/>
            <person name="Zhuo Y."/>
            <person name="Jin C.Z."/>
            <person name="Wu X."/>
            <person name="Ko S.R."/>
            <person name="Jin F.J."/>
            <person name="Ahn C.Y."/>
            <person name="Oh H.M."/>
            <person name="Lee H.G."/>
            <person name="Jin L."/>
        </authorList>
    </citation>
    <scope>NUCLEOTIDE SEQUENCE [LARGE SCALE GENOMIC DNA]</scope>
    <source>
        <strain evidence="2">Gr-4</strain>
    </source>
</reference>
<sequence>MKVAILQSNYIPWKGYFDLIASVDELIIYDDVQYTRRDWRNRNQIMTAQGVQWLSIPVQVKGRYEQKIKEVVVDGREWYKAHWKTILQNYKRAPFFEEIASWLEPVYSEGRFERLTDLNRHLIELICRQLAIKTRISNSCDYVLINGKTERLVDLCRQSGANEYISGPSAKSYIDKSLFEHYGIALKWFNYDGYPEYKQQFSGFSHHVSVIDLLFNTGPCASRFMKHHSKLCDT</sequence>
<proteinExistence type="predicted"/>